<comment type="pathway">
    <text evidence="4">Polyol metabolism; myo-inositol biosynthesis; myo-inositol from D-glucose 6-phosphate: step 2/2.</text>
</comment>
<dbReference type="EC" id="3.1.3.25" evidence="4"/>
<evidence type="ECO:0000313" key="5">
    <source>
        <dbReference type="EMBL" id="KAK4495819.1"/>
    </source>
</evidence>
<dbReference type="PANTHER" id="PTHR20854:SF39">
    <property type="entry name" value="PROTEIN QUTG"/>
    <property type="match status" value="1"/>
</dbReference>
<dbReference type="Proteomes" id="UP001305779">
    <property type="component" value="Unassembled WGS sequence"/>
</dbReference>
<accession>A0ABR0E330</accession>
<evidence type="ECO:0000256" key="3">
    <source>
        <dbReference type="ARBA" id="ARBA00022842"/>
    </source>
</evidence>
<evidence type="ECO:0000256" key="2">
    <source>
        <dbReference type="ARBA" id="ARBA00022723"/>
    </source>
</evidence>
<dbReference type="PANTHER" id="PTHR20854">
    <property type="entry name" value="INOSITOL MONOPHOSPHATASE"/>
    <property type="match status" value="1"/>
</dbReference>
<comment type="caution">
    <text evidence="5">The sequence shown here is derived from an EMBL/GenBank/DDBJ whole genome shotgun (WGS) entry which is preliminary data.</text>
</comment>
<dbReference type="PRINTS" id="PR00377">
    <property type="entry name" value="IMPHPHTASES"/>
</dbReference>
<dbReference type="InterPro" id="IPR000760">
    <property type="entry name" value="Inositol_monophosphatase-like"/>
</dbReference>
<organism evidence="5 6">
    <name type="scientific">Zasmidium cellare</name>
    <name type="common">Wine cellar mold</name>
    <name type="synonym">Racodium cellare</name>
    <dbReference type="NCBI Taxonomy" id="395010"/>
    <lineage>
        <taxon>Eukaryota</taxon>
        <taxon>Fungi</taxon>
        <taxon>Dikarya</taxon>
        <taxon>Ascomycota</taxon>
        <taxon>Pezizomycotina</taxon>
        <taxon>Dothideomycetes</taxon>
        <taxon>Dothideomycetidae</taxon>
        <taxon>Mycosphaerellales</taxon>
        <taxon>Mycosphaerellaceae</taxon>
        <taxon>Zasmidium</taxon>
    </lineage>
</organism>
<evidence type="ECO:0000256" key="1">
    <source>
        <dbReference type="ARBA" id="ARBA00009759"/>
    </source>
</evidence>
<gene>
    <name evidence="5" type="ORF">PRZ48_013087</name>
</gene>
<dbReference type="EMBL" id="JAXOVC010000011">
    <property type="protein sequence ID" value="KAK4495819.1"/>
    <property type="molecule type" value="Genomic_DNA"/>
</dbReference>
<dbReference type="PROSITE" id="PS00629">
    <property type="entry name" value="IMP_1"/>
    <property type="match status" value="1"/>
</dbReference>
<comment type="catalytic activity">
    <reaction evidence="4">
        <text>a myo-inositol phosphate + H2O = myo-inositol + phosphate</text>
        <dbReference type="Rhea" id="RHEA:24056"/>
        <dbReference type="ChEBI" id="CHEBI:15377"/>
        <dbReference type="ChEBI" id="CHEBI:17268"/>
        <dbReference type="ChEBI" id="CHEBI:43474"/>
        <dbReference type="ChEBI" id="CHEBI:84139"/>
        <dbReference type="EC" id="3.1.3.25"/>
    </reaction>
</comment>
<dbReference type="Pfam" id="PF00459">
    <property type="entry name" value="Inositol_P"/>
    <property type="match status" value="1"/>
</dbReference>
<comment type="cofactor">
    <cofactor evidence="4">
        <name>Mg(2+)</name>
        <dbReference type="ChEBI" id="CHEBI:18420"/>
    </cofactor>
</comment>
<dbReference type="CDD" id="cd01639">
    <property type="entry name" value="IMPase"/>
    <property type="match status" value="1"/>
</dbReference>
<dbReference type="InterPro" id="IPR020583">
    <property type="entry name" value="Inositol_monoP_metal-BS"/>
</dbReference>
<evidence type="ECO:0000256" key="4">
    <source>
        <dbReference type="RuleBase" id="RU364068"/>
    </source>
</evidence>
<dbReference type="SUPFAM" id="SSF56655">
    <property type="entry name" value="Carbohydrate phosphatase"/>
    <property type="match status" value="1"/>
</dbReference>
<protein>
    <recommendedName>
        <fullName evidence="4">Inositol-1-monophosphatase</fullName>
        <ecNumber evidence="4">3.1.3.25</ecNumber>
    </recommendedName>
</protein>
<keyword evidence="4" id="KW-0378">Hydrolase</keyword>
<evidence type="ECO:0000313" key="6">
    <source>
        <dbReference type="Proteomes" id="UP001305779"/>
    </source>
</evidence>
<sequence length="338" mass="36802">MDARSAPIDETALAEIHRFAVQLAKDAGQMLLAAAELRSGKTVREGHVEKESSVDLVTQTDEDVEAFIRSSIQAKYPSHAFCGEESYSKGGSKTYLIPPTGPAWCVDPLDGTVNFIHLCPFYCVSIAFIWNGEPIIGAINAPFLRQLFTACRGRGAWLNESTPLPLDRSPIPPLPETAPKGCIFSCEWGKDRRDVPDSNLHRKVNSFLNLAAELGGRDGKGGHVHGVRSLGSATLDLAYCAMGSFDIWWEGGCWEWDVAAGICLLKEAGGLVTSANPPENPNNAATTPVPDAHLGSRLYLAIRPAGDSATETGRQTQERTIREVWRRTQRLDYTRPGV</sequence>
<dbReference type="PROSITE" id="PS00630">
    <property type="entry name" value="IMP_2"/>
    <property type="match status" value="1"/>
</dbReference>
<dbReference type="Gene3D" id="3.30.540.10">
    <property type="entry name" value="Fructose-1,6-Bisphosphatase, subunit A, domain 1"/>
    <property type="match status" value="1"/>
</dbReference>
<keyword evidence="3 4" id="KW-0460">Magnesium</keyword>
<keyword evidence="6" id="KW-1185">Reference proteome</keyword>
<reference evidence="5 6" key="1">
    <citation type="journal article" date="2023" name="G3 (Bethesda)">
        <title>A chromosome-level genome assembly of Zasmidium syzygii isolated from banana leaves.</title>
        <authorList>
            <person name="van Westerhoven A.C."/>
            <person name="Mehrabi R."/>
            <person name="Talebi R."/>
            <person name="Steentjes M.B.F."/>
            <person name="Corcolon B."/>
            <person name="Chong P.A."/>
            <person name="Kema G.H.J."/>
            <person name="Seidl M.F."/>
        </authorList>
    </citation>
    <scope>NUCLEOTIDE SEQUENCE [LARGE SCALE GENOMIC DNA]</scope>
    <source>
        <strain evidence="5 6">P124</strain>
    </source>
</reference>
<comment type="similarity">
    <text evidence="1 4">Belongs to the inositol monophosphatase superfamily.</text>
</comment>
<dbReference type="Gene3D" id="3.40.190.80">
    <property type="match status" value="1"/>
</dbReference>
<keyword evidence="2 4" id="KW-0479">Metal-binding</keyword>
<name>A0ABR0E330_ZASCE</name>
<dbReference type="InterPro" id="IPR033942">
    <property type="entry name" value="IMPase"/>
</dbReference>
<dbReference type="InterPro" id="IPR020550">
    <property type="entry name" value="Inositol_monophosphatase_CS"/>
</dbReference>
<proteinExistence type="inferred from homology"/>